<dbReference type="EMBL" id="CDHN01000001">
    <property type="protein sequence ID" value="CEJ82410.1"/>
    <property type="molecule type" value="Genomic_DNA"/>
</dbReference>
<feature type="region of interest" description="Disordered" evidence="1">
    <location>
        <begin position="283"/>
        <end position="361"/>
    </location>
</feature>
<gene>
    <name evidence="4" type="ORF">VHEMI02476</name>
</gene>
<feature type="transmembrane region" description="Helical" evidence="2">
    <location>
        <begin position="20"/>
        <end position="41"/>
    </location>
</feature>
<feature type="transmembrane region" description="Helical" evidence="2">
    <location>
        <begin position="102"/>
        <end position="124"/>
    </location>
</feature>
<evidence type="ECO:0000313" key="5">
    <source>
        <dbReference type="Proteomes" id="UP000039046"/>
    </source>
</evidence>
<sequence length="378" mass="42118">MNSTAPPNLTVTADNYSSIPVILSWVTAVTSILAVAVKITTKITMSRKLATDDYGMLTSLLFSIGMVAAVIVQGPNGLGKRETDLTALELQRYQQSSYAKDAMYILSLTTSKLTVLVLLYMLTLKSLHRNMLFGTAGLIGLWGLSGLFVSFFQCSLPQPWAVLSSKCINQNSFWTYFGVMNIVTELILTVMPAVIINEVQLTRQRKIGISLIFAARFLVLAPIFAELYFRNTASSTSPNRTFDQWTVVVCSLLVQCLSIVTACQPYLKPFFISLESGMIRVDDTRRRGGTTRPGYYYQENKPNSNGSSKRSKTKPDLEQNELDTMKPHASEPDERWGGYSQTSVERGSQEEEQVSIHSTSRIIRATTTYEVSSKDRDQ</sequence>
<dbReference type="PANTHER" id="PTHR38794:SF1">
    <property type="entry name" value="INTEGRAL MEMBRANE PROTEIN"/>
    <property type="match status" value="1"/>
</dbReference>
<keyword evidence="5" id="KW-1185">Reference proteome</keyword>
<dbReference type="PANTHER" id="PTHR38794">
    <property type="entry name" value="INTEGRAL MEMBRANE PROTEIN"/>
    <property type="match status" value="1"/>
</dbReference>
<evidence type="ECO:0000259" key="3">
    <source>
        <dbReference type="Pfam" id="PF20684"/>
    </source>
</evidence>
<evidence type="ECO:0000256" key="1">
    <source>
        <dbReference type="SAM" id="MobiDB-lite"/>
    </source>
</evidence>
<dbReference type="AlphaFoldDB" id="A0A0A1T8A2"/>
<dbReference type="Pfam" id="PF20684">
    <property type="entry name" value="Fung_rhodopsin"/>
    <property type="match status" value="1"/>
</dbReference>
<feature type="transmembrane region" description="Helical" evidence="2">
    <location>
        <begin position="173"/>
        <end position="195"/>
    </location>
</feature>
<feature type="transmembrane region" description="Helical" evidence="2">
    <location>
        <begin position="245"/>
        <end position="267"/>
    </location>
</feature>
<dbReference type="Proteomes" id="UP000039046">
    <property type="component" value="Unassembled WGS sequence"/>
</dbReference>
<proteinExistence type="predicted"/>
<accession>A0A0A1T8A2</accession>
<feature type="transmembrane region" description="Helical" evidence="2">
    <location>
        <begin position="131"/>
        <end position="153"/>
    </location>
</feature>
<dbReference type="STRING" id="1531966.A0A0A1T8A2"/>
<name>A0A0A1T8A2_9HYPO</name>
<evidence type="ECO:0000256" key="2">
    <source>
        <dbReference type="SAM" id="Phobius"/>
    </source>
</evidence>
<protein>
    <recommendedName>
        <fullName evidence="3">Rhodopsin domain-containing protein</fullName>
    </recommendedName>
</protein>
<keyword evidence="2" id="KW-0472">Membrane</keyword>
<organism evidence="4 5">
    <name type="scientific">[Torrubiella] hemipterigena</name>
    <dbReference type="NCBI Taxonomy" id="1531966"/>
    <lineage>
        <taxon>Eukaryota</taxon>
        <taxon>Fungi</taxon>
        <taxon>Dikarya</taxon>
        <taxon>Ascomycota</taxon>
        <taxon>Pezizomycotina</taxon>
        <taxon>Sordariomycetes</taxon>
        <taxon>Hypocreomycetidae</taxon>
        <taxon>Hypocreales</taxon>
        <taxon>Clavicipitaceae</taxon>
        <taxon>Clavicipitaceae incertae sedis</taxon>
        <taxon>'Torrubiella' clade</taxon>
    </lineage>
</organism>
<dbReference type="OrthoDB" id="3918601at2759"/>
<keyword evidence="2" id="KW-0812">Transmembrane</keyword>
<evidence type="ECO:0000313" key="4">
    <source>
        <dbReference type="EMBL" id="CEJ82410.1"/>
    </source>
</evidence>
<feature type="transmembrane region" description="Helical" evidence="2">
    <location>
        <begin position="53"/>
        <end position="72"/>
    </location>
</feature>
<feature type="transmembrane region" description="Helical" evidence="2">
    <location>
        <begin position="207"/>
        <end position="225"/>
    </location>
</feature>
<reference evidence="4 5" key="1">
    <citation type="journal article" date="2015" name="Genome Announc.">
        <title>Draft Genome Sequence and Gene Annotation of the Entomopathogenic Fungus Verticillium hemipterigenum.</title>
        <authorList>
            <person name="Horn F."/>
            <person name="Habel A."/>
            <person name="Scharf D.H."/>
            <person name="Dworschak J."/>
            <person name="Brakhage A.A."/>
            <person name="Guthke R."/>
            <person name="Hertweck C."/>
            <person name="Linde J."/>
        </authorList>
    </citation>
    <scope>NUCLEOTIDE SEQUENCE [LARGE SCALE GENOMIC DNA]</scope>
</reference>
<dbReference type="HOGENOM" id="CLU_036632_5_1_1"/>
<feature type="compositionally biased region" description="Basic and acidic residues" evidence="1">
    <location>
        <begin position="313"/>
        <end position="336"/>
    </location>
</feature>
<keyword evidence="2" id="KW-1133">Transmembrane helix</keyword>
<dbReference type="InterPro" id="IPR049326">
    <property type="entry name" value="Rhodopsin_dom_fungi"/>
</dbReference>
<feature type="domain" description="Rhodopsin" evidence="3">
    <location>
        <begin position="38"/>
        <end position="271"/>
    </location>
</feature>